<dbReference type="RefSeq" id="WP_353723163.1">
    <property type="nucleotide sequence ID" value="NZ_CP159289.1"/>
</dbReference>
<evidence type="ECO:0000259" key="1">
    <source>
        <dbReference type="PROSITE" id="PS50994"/>
    </source>
</evidence>
<dbReference type="GO" id="GO:0015074">
    <property type="term" value="P:DNA integration"/>
    <property type="evidence" value="ECO:0007669"/>
    <property type="project" value="InterPro"/>
</dbReference>
<protein>
    <submittedName>
        <fullName evidence="2">IS3 family transposase</fullName>
    </submittedName>
</protein>
<name>A0AAU8FVK5_9BACT</name>
<proteinExistence type="predicted"/>
<dbReference type="PANTHER" id="PTHR47515">
    <property type="entry name" value="LOW CALCIUM RESPONSE LOCUS PROTEIN T"/>
    <property type="match status" value="1"/>
</dbReference>
<reference evidence="2" key="1">
    <citation type="submission" date="2024-06" db="EMBL/GenBank/DDBJ databases">
        <title>Sequencing and assembly of the genome of Dyadobacter sp. strain 676, a symbiont of Cyamopsis tetragonoloba.</title>
        <authorList>
            <person name="Guro P."/>
            <person name="Sazanova A."/>
            <person name="Kuznetsova I."/>
            <person name="Belimov A."/>
            <person name="Safronova V."/>
        </authorList>
    </citation>
    <scope>NUCLEOTIDE SEQUENCE</scope>
    <source>
        <strain evidence="2">676</strain>
    </source>
</reference>
<evidence type="ECO:0000313" key="5">
    <source>
        <dbReference type="EMBL" id="XCH28055.1"/>
    </source>
</evidence>
<dbReference type="AlphaFoldDB" id="A0AAU8FVK5"/>
<evidence type="ECO:0000313" key="2">
    <source>
        <dbReference type="EMBL" id="XCH27925.1"/>
    </source>
</evidence>
<dbReference type="PANTHER" id="PTHR47515:SF2">
    <property type="entry name" value="INTEGRASE CORE DOMAIN PROTEIN"/>
    <property type="match status" value="1"/>
</dbReference>
<dbReference type="EMBL" id="CP159289">
    <property type="protein sequence ID" value="XCH27936.1"/>
    <property type="molecule type" value="Genomic_DNA"/>
</dbReference>
<sequence>MEADVCGTKPGLQTCKGHHRKKAVEPCRQKELVGWAVEEKVSVGRACRVVGLHRSKWYYRSRKDDQPVIEKLRAYAEAYPTRGFDDYYGKLRNEGLVWNRKRVLRVYRLLNLKHRRRHKRRLPARIKQPLQVPSEPNKSWSMDFVSDALVNKRKIRVLTILDDCSREVLAAHADFSLPAQKVIDVLELIALVRPYPEQIRVDNGPEFLADKFRQWCEDKGIAIHYIQPGKPMQNGYVERLNRTYREDVLDAYLFESLEQVRILSDEWMEDYNRFHPHQALAGLAPATFVKKLEMDKV</sequence>
<dbReference type="GO" id="GO:0003676">
    <property type="term" value="F:nucleic acid binding"/>
    <property type="evidence" value="ECO:0007669"/>
    <property type="project" value="InterPro"/>
</dbReference>
<organism evidence="2">
    <name type="scientific">Dyadobacter sp. 676</name>
    <dbReference type="NCBI Taxonomy" id="3088362"/>
    <lineage>
        <taxon>Bacteria</taxon>
        <taxon>Pseudomonadati</taxon>
        <taxon>Bacteroidota</taxon>
        <taxon>Cytophagia</taxon>
        <taxon>Cytophagales</taxon>
        <taxon>Spirosomataceae</taxon>
        <taxon>Dyadobacter</taxon>
    </lineage>
</organism>
<feature type="domain" description="Integrase catalytic" evidence="1">
    <location>
        <begin position="132"/>
        <end position="293"/>
    </location>
</feature>
<dbReference type="InterPro" id="IPR036397">
    <property type="entry name" value="RNaseH_sf"/>
</dbReference>
<evidence type="ECO:0000313" key="4">
    <source>
        <dbReference type="EMBL" id="XCH28007.1"/>
    </source>
</evidence>
<dbReference type="EMBL" id="CP159289">
    <property type="protein sequence ID" value="XCH28007.1"/>
    <property type="molecule type" value="Genomic_DNA"/>
</dbReference>
<dbReference type="SUPFAM" id="SSF53098">
    <property type="entry name" value="Ribonuclease H-like"/>
    <property type="match status" value="1"/>
</dbReference>
<dbReference type="InterPro" id="IPR012337">
    <property type="entry name" value="RNaseH-like_sf"/>
</dbReference>
<accession>A0AAU8FVK5</accession>
<dbReference type="Gene3D" id="3.30.420.10">
    <property type="entry name" value="Ribonuclease H-like superfamily/Ribonuclease H"/>
    <property type="match status" value="1"/>
</dbReference>
<dbReference type="InterPro" id="IPR048020">
    <property type="entry name" value="Transpos_IS3"/>
</dbReference>
<dbReference type="Pfam" id="PF13683">
    <property type="entry name" value="rve_3"/>
    <property type="match status" value="1"/>
</dbReference>
<evidence type="ECO:0000313" key="3">
    <source>
        <dbReference type="EMBL" id="XCH27936.1"/>
    </source>
</evidence>
<dbReference type="EMBL" id="CP159289">
    <property type="protein sequence ID" value="XCH27925.1"/>
    <property type="molecule type" value="Genomic_DNA"/>
</dbReference>
<dbReference type="InterPro" id="IPR001584">
    <property type="entry name" value="Integrase_cat-core"/>
</dbReference>
<gene>
    <name evidence="5" type="ORF">ABV298_00035</name>
    <name evidence="2" type="ORF">ABV298_09600</name>
    <name evidence="3" type="ORF">ABV298_11850</name>
    <name evidence="4" type="ORF">ABV298_24010</name>
</gene>
<dbReference type="NCBIfam" id="NF033516">
    <property type="entry name" value="transpos_IS3"/>
    <property type="match status" value="1"/>
</dbReference>
<dbReference type="EMBL" id="CP159289">
    <property type="protein sequence ID" value="XCH28055.1"/>
    <property type="molecule type" value="Genomic_DNA"/>
</dbReference>
<dbReference type="PROSITE" id="PS50994">
    <property type="entry name" value="INTEGRASE"/>
    <property type="match status" value="1"/>
</dbReference>